<gene>
    <name evidence="11" type="ORF">HOLleu_15667</name>
</gene>
<protein>
    <submittedName>
        <fullName evidence="11">Orexin receptor type 2</fullName>
    </submittedName>
</protein>
<name>A0A9Q1C4X3_HOLLE</name>
<comment type="caution">
    <text evidence="11">The sequence shown here is derived from an EMBL/GenBank/DDBJ whole genome shotgun (WGS) entry which is preliminary data.</text>
</comment>
<feature type="transmembrane region" description="Helical" evidence="9">
    <location>
        <begin position="284"/>
        <end position="307"/>
    </location>
</feature>
<dbReference type="PANTHER" id="PTHR45695:SF15">
    <property type="entry name" value="OPSIN RH2"/>
    <property type="match status" value="1"/>
</dbReference>
<dbReference type="AlphaFoldDB" id="A0A9Q1C4X3"/>
<dbReference type="GO" id="GO:0005886">
    <property type="term" value="C:plasma membrane"/>
    <property type="evidence" value="ECO:0007669"/>
    <property type="project" value="TreeGrafter"/>
</dbReference>
<evidence type="ECO:0000256" key="7">
    <source>
        <dbReference type="ARBA" id="ARBA00023224"/>
    </source>
</evidence>
<reference evidence="11" key="1">
    <citation type="submission" date="2021-10" db="EMBL/GenBank/DDBJ databases">
        <title>Tropical sea cucumber genome reveals ecological adaptation and Cuvierian tubules defense mechanism.</title>
        <authorList>
            <person name="Chen T."/>
        </authorList>
    </citation>
    <scope>NUCLEOTIDE SEQUENCE</scope>
    <source>
        <strain evidence="11">Nanhai2018</strain>
        <tissue evidence="11">Muscle</tissue>
    </source>
</reference>
<keyword evidence="3 9" id="KW-1133">Transmembrane helix</keyword>
<feature type="transmembrane region" description="Helical" evidence="9">
    <location>
        <begin position="223"/>
        <end position="240"/>
    </location>
</feature>
<evidence type="ECO:0000313" key="12">
    <source>
        <dbReference type="Proteomes" id="UP001152320"/>
    </source>
</evidence>
<evidence type="ECO:0000256" key="1">
    <source>
        <dbReference type="ARBA" id="ARBA00004141"/>
    </source>
</evidence>
<evidence type="ECO:0000313" key="11">
    <source>
        <dbReference type="EMBL" id="KAJ8038288.1"/>
    </source>
</evidence>
<dbReference type="Gene3D" id="1.20.1070.10">
    <property type="entry name" value="Rhodopsin 7-helix transmembrane proteins"/>
    <property type="match status" value="1"/>
</dbReference>
<keyword evidence="4" id="KW-0297">G-protein coupled receptor</keyword>
<dbReference type="PANTHER" id="PTHR45695">
    <property type="entry name" value="LEUCOKININ RECEPTOR-RELATED"/>
    <property type="match status" value="1"/>
</dbReference>
<evidence type="ECO:0000256" key="3">
    <source>
        <dbReference type="ARBA" id="ARBA00022989"/>
    </source>
</evidence>
<feature type="transmembrane region" description="Helical" evidence="9">
    <location>
        <begin position="55"/>
        <end position="77"/>
    </location>
</feature>
<proteinExistence type="predicted"/>
<dbReference type="EMBL" id="JAIZAY010000007">
    <property type="protein sequence ID" value="KAJ8038288.1"/>
    <property type="molecule type" value="Genomic_DNA"/>
</dbReference>
<feature type="transmembrane region" description="Helical" evidence="9">
    <location>
        <begin position="89"/>
        <end position="112"/>
    </location>
</feature>
<keyword evidence="5 9" id="KW-0472">Membrane</keyword>
<dbReference type="CDD" id="cd00637">
    <property type="entry name" value="7tm_classA_rhodopsin-like"/>
    <property type="match status" value="1"/>
</dbReference>
<feature type="compositionally biased region" description="Polar residues" evidence="8">
    <location>
        <begin position="260"/>
        <end position="274"/>
    </location>
</feature>
<dbReference type="SUPFAM" id="SSF81321">
    <property type="entry name" value="Family A G protein-coupled receptor-like"/>
    <property type="match status" value="1"/>
</dbReference>
<sequence length="374" mass="43097">MVVQRLFNFELDRVLRDNFSDGSVMLPSSQYYDYYNDDYNGHNWDFCNNSSGFEWAAIVFLINMVFGVLTSSIYLIVTMRHYTSLPSNYLFLNNFLLASFVNLLSTGIFVIISSRSPCWYMGRVLCKALPTIAHTSENAMLLFIIAIILEQNNLYVHSFLSKNTKFRKRITTTVLWLVAVVFLIPEVIAYETHLVGSGSLCRMTFYQHHHRIMFIQKELLLEYFVPLLLLIVTLIHAAVVSSKGSNWPTVNQDTEDNCSRNDGNGQQRDRPINNQCPSIRMTSIVIGVVFFVTKTPYYVLLFLNAFFLVYYIFLFYLTFILYSIPSIVAPVVVMFSSPVHKKRLKETYQSFASCIAGRRVNEGFLLSAKDEEKL</sequence>
<feature type="transmembrane region" description="Helical" evidence="9">
    <location>
        <begin position="313"/>
        <end position="335"/>
    </location>
</feature>
<evidence type="ECO:0000256" key="8">
    <source>
        <dbReference type="SAM" id="MobiDB-lite"/>
    </source>
</evidence>
<evidence type="ECO:0000256" key="6">
    <source>
        <dbReference type="ARBA" id="ARBA00023170"/>
    </source>
</evidence>
<feature type="transmembrane region" description="Helical" evidence="9">
    <location>
        <begin position="170"/>
        <end position="190"/>
    </location>
</feature>
<feature type="domain" description="G-protein coupled receptors family 1 profile" evidence="10">
    <location>
        <begin position="70"/>
        <end position="333"/>
    </location>
</feature>
<evidence type="ECO:0000256" key="2">
    <source>
        <dbReference type="ARBA" id="ARBA00022692"/>
    </source>
</evidence>
<dbReference type="InterPro" id="IPR017452">
    <property type="entry name" value="GPCR_Rhodpsn_7TM"/>
</dbReference>
<keyword evidence="2 9" id="KW-0812">Transmembrane</keyword>
<feature type="region of interest" description="Disordered" evidence="8">
    <location>
        <begin position="244"/>
        <end position="274"/>
    </location>
</feature>
<dbReference type="PROSITE" id="PS50262">
    <property type="entry name" value="G_PROTEIN_RECEP_F1_2"/>
    <property type="match status" value="1"/>
</dbReference>
<dbReference type="GO" id="GO:0004930">
    <property type="term" value="F:G protein-coupled receptor activity"/>
    <property type="evidence" value="ECO:0007669"/>
    <property type="project" value="UniProtKB-KW"/>
</dbReference>
<keyword evidence="12" id="KW-1185">Reference proteome</keyword>
<comment type="subcellular location">
    <subcellularLocation>
        <location evidence="1">Membrane</location>
        <topology evidence="1">Multi-pass membrane protein</topology>
    </subcellularLocation>
</comment>
<accession>A0A9Q1C4X3</accession>
<keyword evidence="7" id="KW-0807">Transducer</keyword>
<keyword evidence="6 11" id="KW-0675">Receptor</keyword>
<evidence type="ECO:0000259" key="10">
    <source>
        <dbReference type="PROSITE" id="PS50262"/>
    </source>
</evidence>
<evidence type="ECO:0000256" key="4">
    <source>
        <dbReference type="ARBA" id="ARBA00023040"/>
    </source>
</evidence>
<dbReference type="Proteomes" id="UP001152320">
    <property type="component" value="Chromosome 7"/>
</dbReference>
<evidence type="ECO:0000256" key="5">
    <source>
        <dbReference type="ARBA" id="ARBA00023136"/>
    </source>
</evidence>
<organism evidence="11 12">
    <name type="scientific">Holothuria leucospilota</name>
    <name type="common">Black long sea cucumber</name>
    <name type="synonym">Mertensiothuria leucospilota</name>
    <dbReference type="NCBI Taxonomy" id="206669"/>
    <lineage>
        <taxon>Eukaryota</taxon>
        <taxon>Metazoa</taxon>
        <taxon>Echinodermata</taxon>
        <taxon>Eleutherozoa</taxon>
        <taxon>Echinozoa</taxon>
        <taxon>Holothuroidea</taxon>
        <taxon>Aspidochirotacea</taxon>
        <taxon>Aspidochirotida</taxon>
        <taxon>Holothuriidae</taxon>
        <taxon>Holothuria</taxon>
    </lineage>
</organism>
<evidence type="ECO:0000256" key="9">
    <source>
        <dbReference type="SAM" id="Phobius"/>
    </source>
</evidence>